<feature type="region of interest" description="Disordered" evidence="1">
    <location>
        <begin position="1"/>
        <end position="78"/>
    </location>
</feature>
<organism evidence="2">
    <name type="scientific">Fagus sylvatica</name>
    <name type="common">Beechnut</name>
    <dbReference type="NCBI Taxonomy" id="28930"/>
    <lineage>
        <taxon>Eukaryota</taxon>
        <taxon>Viridiplantae</taxon>
        <taxon>Streptophyta</taxon>
        <taxon>Embryophyta</taxon>
        <taxon>Tracheophyta</taxon>
        <taxon>Spermatophyta</taxon>
        <taxon>Magnoliopsida</taxon>
        <taxon>eudicotyledons</taxon>
        <taxon>Gunneridae</taxon>
        <taxon>Pentapetalae</taxon>
        <taxon>rosids</taxon>
        <taxon>fabids</taxon>
        <taxon>Fagales</taxon>
        <taxon>Fagaceae</taxon>
        <taxon>Fagus</taxon>
    </lineage>
</organism>
<evidence type="ECO:0000256" key="1">
    <source>
        <dbReference type="SAM" id="MobiDB-lite"/>
    </source>
</evidence>
<gene>
    <name evidence="2" type="ORF">FSB_LOCUS22217</name>
</gene>
<reference evidence="2" key="1">
    <citation type="submission" date="2018-02" db="EMBL/GenBank/DDBJ databases">
        <authorList>
            <person name="Cohen D.B."/>
            <person name="Kent A.D."/>
        </authorList>
    </citation>
    <scope>NUCLEOTIDE SEQUENCE</scope>
</reference>
<accession>A0A2N9G4G1</accession>
<dbReference type="AlphaFoldDB" id="A0A2N9G4G1"/>
<name>A0A2N9G4G1_FAGSY</name>
<dbReference type="EMBL" id="OIVN01001469">
    <property type="protein sequence ID" value="SPC94335.1"/>
    <property type="molecule type" value="Genomic_DNA"/>
</dbReference>
<evidence type="ECO:0000313" key="2">
    <source>
        <dbReference type="EMBL" id="SPC94335.1"/>
    </source>
</evidence>
<proteinExistence type="predicted"/>
<sequence length="150" mass="16335">MEKKRDNDNEEDVENQNQNQAPNITPMKPVTQDAYGGGMYGTEPGQPKKPEKPPASDTQSADGPVEATPKPKHNPPPSSWFAIECELENIVLECDCKMVTDALSLPLTVPWSIGTAIVEVRSILEGPHVFSSVCIEDSSLDSFAPVEPFL</sequence>
<protein>
    <submittedName>
        <fullName evidence="2">Uncharacterized protein</fullName>
    </submittedName>
</protein>